<gene>
    <name evidence="9" type="ORF">LADA_0H19262G</name>
</gene>
<keyword evidence="5" id="KW-0576">Peroxisome</keyword>
<comment type="subcellular location">
    <subcellularLocation>
        <location evidence="1">Peroxisome membrane</location>
        <topology evidence="1">Multi-pass membrane protein</topology>
    </subcellularLocation>
</comment>
<dbReference type="InterPro" id="IPR052816">
    <property type="entry name" value="Peroxisomal_Membrane_PEX28-32"/>
</dbReference>
<dbReference type="PANTHER" id="PTHR28304">
    <property type="entry name" value="PEROXISOMAL MEMBRANE PROTEIN PEX29"/>
    <property type="match status" value="1"/>
</dbReference>
<feature type="region of interest" description="Disordered" evidence="6">
    <location>
        <begin position="1"/>
        <end position="38"/>
    </location>
</feature>
<dbReference type="InterPro" id="IPR010482">
    <property type="entry name" value="TECPR1-like_DysF"/>
</dbReference>
<dbReference type="STRING" id="1266660.A0A1G4K6G2"/>
<dbReference type="OrthoDB" id="74314at2759"/>
<evidence type="ECO:0000256" key="7">
    <source>
        <dbReference type="SAM" id="Phobius"/>
    </source>
</evidence>
<evidence type="ECO:0000256" key="1">
    <source>
        <dbReference type="ARBA" id="ARBA00004585"/>
    </source>
</evidence>
<keyword evidence="10" id="KW-1185">Reference proteome</keyword>
<feature type="domain" description="TECPR1-like DysF" evidence="8">
    <location>
        <begin position="169"/>
        <end position="522"/>
    </location>
</feature>
<dbReference type="AlphaFoldDB" id="A0A1G4K6G2"/>
<dbReference type="GO" id="GO:0007031">
    <property type="term" value="P:peroxisome organization"/>
    <property type="evidence" value="ECO:0007669"/>
    <property type="project" value="EnsemblFungi"/>
</dbReference>
<keyword evidence="2 7" id="KW-0812">Transmembrane</keyword>
<accession>A0A1G4K6G2</accession>
<dbReference type="PANTHER" id="PTHR28304:SF1">
    <property type="entry name" value="PEROXISOMAL MEMBRANE PROTEIN PEX28"/>
    <property type="match status" value="1"/>
</dbReference>
<evidence type="ECO:0000256" key="5">
    <source>
        <dbReference type="ARBA" id="ARBA00023140"/>
    </source>
</evidence>
<evidence type="ECO:0000313" key="9">
    <source>
        <dbReference type="EMBL" id="SCU99362.1"/>
    </source>
</evidence>
<organism evidence="9 10">
    <name type="scientific">Lachancea dasiensis</name>
    <dbReference type="NCBI Taxonomy" id="1072105"/>
    <lineage>
        <taxon>Eukaryota</taxon>
        <taxon>Fungi</taxon>
        <taxon>Dikarya</taxon>
        <taxon>Ascomycota</taxon>
        <taxon>Saccharomycotina</taxon>
        <taxon>Saccharomycetes</taxon>
        <taxon>Saccharomycetales</taxon>
        <taxon>Saccharomycetaceae</taxon>
        <taxon>Lachancea</taxon>
    </lineage>
</organism>
<evidence type="ECO:0000256" key="3">
    <source>
        <dbReference type="ARBA" id="ARBA00022989"/>
    </source>
</evidence>
<dbReference type="GO" id="GO:0005778">
    <property type="term" value="C:peroxisomal membrane"/>
    <property type="evidence" value="ECO:0007669"/>
    <property type="project" value="UniProtKB-SubCell"/>
</dbReference>
<evidence type="ECO:0000259" key="8">
    <source>
        <dbReference type="Pfam" id="PF06398"/>
    </source>
</evidence>
<keyword evidence="4 7" id="KW-0472">Membrane</keyword>
<evidence type="ECO:0000256" key="6">
    <source>
        <dbReference type="SAM" id="MobiDB-lite"/>
    </source>
</evidence>
<reference evidence="9 10" key="1">
    <citation type="submission" date="2016-03" db="EMBL/GenBank/DDBJ databases">
        <authorList>
            <person name="Devillers H."/>
        </authorList>
    </citation>
    <scope>NUCLEOTIDE SEQUENCE [LARGE SCALE GENOMIC DNA]</scope>
    <source>
        <strain evidence="9">CBS 10888</strain>
    </source>
</reference>
<evidence type="ECO:0000256" key="4">
    <source>
        <dbReference type="ARBA" id="ARBA00023136"/>
    </source>
</evidence>
<evidence type="ECO:0000256" key="2">
    <source>
        <dbReference type="ARBA" id="ARBA00022692"/>
    </source>
</evidence>
<dbReference type="Pfam" id="PF06398">
    <property type="entry name" value="Pex24p"/>
    <property type="match status" value="1"/>
</dbReference>
<proteinExistence type="predicted"/>
<keyword evidence="3 7" id="KW-1133">Transmembrane helix</keyword>
<dbReference type="EMBL" id="LT598461">
    <property type="protein sequence ID" value="SCU99362.1"/>
    <property type="molecule type" value="Genomic_DNA"/>
</dbReference>
<sequence>MAEKAGSRGRRNSILGGLMARKYENRPPPSSEAKKVSNRDLLQGVASSFLEAAYQRFRISKETDVITIDDDYEQFIQTSASESSDGFWKDENFRQEYEQESSATAGSSTPDANEKAGIYEKSKKTARQEHFIDILLDKMISTILPEDFPEREQFTLRVNDPVRKKRQTLSATIFAHNLKVLTTKLGILFELQDCVIRLISWRNPSGTVTMLILLTMICFNPIYLAIIPLLYILYGLIVPAYIHRHPPHRTFFLPRHTYGKSLIVSLASGGKKTSWHPSDDIKEYDYNPGLDQDDIQRAHHIKQSMEFVVNLRDLQNSMSAMVSLSRSMEKFIFGTAGFKDEHRSTALFLAGLGTLLLLWLISPLINWSIVSSVGLWSLMVTIHPKIRSKLARAVKREQMEKGKEVLIRAERYDILLDEPPDVRFIELFEIYKRGLMPKDWTFLKYSSNVFDPQDPFRKAQTPPPGVDTLEEVQPPLTWSFDNNSKWEIDFDAAKWSRDRNLFHDVDSEFLVDDQFKRRRLVRKVLRYAGPARKPSYK</sequence>
<feature type="transmembrane region" description="Helical" evidence="7">
    <location>
        <begin position="222"/>
        <end position="242"/>
    </location>
</feature>
<protein>
    <submittedName>
        <fullName evidence="9">LADA_0H19262g1_1</fullName>
    </submittedName>
</protein>
<name>A0A1G4K6G2_9SACH</name>
<dbReference type="Proteomes" id="UP000190274">
    <property type="component" value="Chromosome H"/>
</dbReference>
<feature type="transmembrane region" description="Helical" evidence="7">
    <location>
        <begin position="345"/>
        <end position="361"/>
    </location>
</feature>
<evidence type="ECO:0000313" key="10">
    <source>
        <dbReference type="Proteomes" id="UP000190274"/>
    </source>
</evidence>